<dbReference type="Gene3D" id="3.40.470.10">
    <property type="entry name" value="Uracil-DNA glycosylase-like domain"/>
    <property type="match status" value="1"/>
</dbReference>
<gene>
    <name evidence="2" type="ORF">WCD74_01250</name>
</gene>
<dbReference type="InterPro" id="IPR036895">
    <property type="entry name" value="Uracil-DNA_glycosylase-like_sf"/>
</dbReference>
<dbReference type="Proteomes" id="UP001385809">
    <property type="component" value="Unassembled WGS sequence"/>
</dbReference>
<evidence type="ECO:0000313" key="3">
    <source>
        <dbReference type="Proteomes" id="UP001385809"/>
    </source>
</evidence>
<accession>A0ABU8MIA0</accession>
<protein>
    <submittedName>
        <fullName evidence="2">Uracil-DNA glycosylase family protein</fullName>
    </submittedName>
</protein>
<dbReference type="EMBL" id="JBBEGN010000001">
    <property type="protein sequence ID" value="MEJ2866370.1"/>
    <property type="molecule type" value="Genomic_DNA"/>
</dbReference>
<name>A0ABU8MIA0_9PSEU</name>
<dbReference type="InterPro" id="IPR005122">
    <property type="entry name" value="Uracil-DNA_glycosylase-like"/>
</dbReference>
<organism evidence="2 3">
    <name type="scientific">Actinomycetospora aurantiaca</name>
    <dbReference type="NCBI Taxonomy" id="3129233"/>
    <lineage>
        <taxon>Bacteria</taxon>
        <taxon>Bacillati</taxon>
        <taxon>Actinomycetota</taxon>
        <taxon>Actinomycetes</taxon>
        <taxon>Pseudonocardiales</taxon>
        <taxon>Pseudonocardiaceae</taxon>
        <taxon>Actinomycetospora</taxon>
    </lineage>
</organism>
<evidence type="ECO:0000313" key="2">
    <source>
        <dbReference type="EMBL" id="MEJ2866370.1"/>
    </source>
</evidence>
<reference evidence="2 3" key="1">
    <citation type="submission" date="2024-03" db="EMBL/GenBank/DDBJ databases">
        <title>Actinomycetospora sp. OC33-EN08, a novel actinomycete isolated from wild orchid (Aerides multiflora).</title>
        <authorList>
            <person name="Suriyachadkun C."/>
        </authorList>
    </citation>
    <scope>NUCLEOTIDE SEQUENCE [LARGE SCALE GENOMIC DNA]</scope>
    <source>
        <strain evidence="2 3">OC33-EN08</strain>
    </source>
</reference>
<sequence length="208" mass="22768">MAAELTPVESYENDKSWVLDRKRARLHEPHVAPVVALADRIAAERRLGPGAVPYPDPDHAGTRARVLFVLSHPGAAAPDTRFLSLGNPDSSAWLCLQHCLRTGLPLDAITHWNAVPFPIRGKTPSDSEKRQGAPWLRRLVDLLPDLDIVCLLGAPARDAWPLAFPTTSRYRVIIGPSPGPPRINHRGVKEELAATFDEAAAAWRARVG</sequence>
<keyword evidence="3" id="KW-1185">Reference proteome</keyword>
<evidence type="ECO:0000259" key="1">
    <source>
        <dbReference type="Pfam" id="PF03167"/>
    </source>
</evidence>
<feature type="domain" description="Uracil-DNA glycosylase-like" evidence="1">
    <location>
        <begin position="62"/>
        <end position="179"/>
    </location>
</feature>
<dbReference type="SUPFAM" id="SSF52141">
    <property type="entry name" value="Uracil-DNA glycosylase-like"/>
    <property type="match status" value="1"/>
</dbReference>
<proteinExistence type="predicted"/>
<comment type="caution">
    <text evidence="2">The sequence shown here is derived from an EMBL/GenBank/DDBJ whole genome shotgun (WGS) entry which is preliminary data.</text>
</comment>
<dbReference type="Pfam" id="PF03167">
    <property type="entry name" value="UDG"/>
    <property type="match status" value="1"/>
</dbReference>
<dbReference type="RefSeq" id="WP_337692994.1">
    <property type="nucleotide sequence ID" value="NZ_JBBEGN010000001.1"/>
</dbReference>